<sequence length="760" mass="88371">MHCRLRSGMSHHIGKGKDSCDSELKELEDKYYRRLKRGEYKTKRSDSNYRCPFCSGSRDYGFRELLRHADRVGRESQSRDLREKAQHLALSNYVDKYLRPKRVSHSASKHDSHRPLMSDDQGRERTPHPALPNSGDKYLLPKHVSDSSSKPDSHPPLSDDQGREEVRHLTSPNDEDKAAKRKHVSDSASKCESGPAFCDHQDRERLHPPGSPNFVDKYARPKHVSDSSSKPDNHPPSSDDQGREKVQHLAPANYGDKTSKPNHVSDSAGKADFRPPLKDDQGRFVWPCMGIVANIPTEVKDGRRVGESGSKLRDELTTKGYNPMRVHPLWNRMGHSGFAIVEFSKNWDGYKNALMFEKHFELERRGWADYHGRFRNRRGNELYGWFARDRDYYSREIYANYLKDKGDLRSVSDVTAENDRKDSKLFSSLKNTLEVKHENLKKMEEKYEDTKLSIEDVLRQKESMTSLYNEAISKMQQDVRNDFQKILLERERTKHDLEAQRRELHEREKHLHEREKHNEYEIQKLKREKEMVFYCHPFDASLYRATNIMRLLYLQIYLPSLFPSFKNEKAILEQKKEEAKALKLAQEHQREKENLHKKIFELESQLDATQAVELEIEQLKGALLVLGHMDEDDTPESRKKKEEIREKLAEKEEELEDLEDLNQTLIIKHKKVEQELEEGRKELINGFLSSGTSGRANIGAKRSGGAKASSKGKRAQLNEPAELWHFKEDREAAFTEGIDYIMKSWKRLKSAKSSNAFVFG</sequence>
<evidence type="ECO:0000313" key="8">
    <source>
        <dbReference type="EMBL" id="CAI0539801.1"/>
    </source>
</evidence>
<dbReference type="InterPro" id="IPR005380">
    <property type="entry name" value="XS_domain"/>
</dbReference>
<organism evidence="8 9">
    <name type="scientific">Linum tenue</name>
    <dbReference type="NCBI Taxonomy" id="586396"/>
    <lineage>
        <taxon>Eukaryota</taxon>
        <taxon>Viridiplantae</taxon>
        <taxon>Streptophyta</taxon>
        <taxon>Embryophyta</taxon>
        <taxon>Tracheophyta</taxon>
        <taxon>Spermatophyta</taxon>
        <taxon>Magnoliopsida</taxon>
        <taxon>eudicotyledons</taxon>
        <taxon>Gunneridae</taxon>
        <taxon>Pentapetalae</taxon>
        <taxon>rosids</taxon>
        <taxon>fabids</taxon>
        <taxon>Malpighiales</taxon>
        <taxon>Linaceae</taxon>
        <taxon>Linum</taxon>
    </lineage>
</organism>
<name>A0AAV0Q3R1_9ROSI</name>
<dbReference type="InterPro" id="IPR005379">
    <property type="entry name" value="FDM1-5/IDN2_XH"/>
</dbReference>
<keyword evidence="2" id="KW-0943">RNA-mediated gene silencing</keyword>
<dbReference type="CDD" id="cd12266">
    <property type="entry name" value="RRM_like_XS"/>
    <property type="match status" value="1"/>
</dbReference>
<dbReference type="Pfam" id="PF03468">
    <property type="entry name" value="XS"/>
    <property type="match status" value="1"/>
</dbReference>
<dbReference type="Proteomes" id="UP001154282">
    <property type="component" value="Unassembled WGS sequence"/>
</dbReference>
<feature type="coiled-coil region" evidence="3">
    <location>
        <begin position="426"/>
        <end position="460"/>
    </location>
</feature>
<feature type="coiled-coil region" evidence="3">
    <location>
        <begin position="487"/>
        <end position="514"/>
    </location>
</feature>
<reference evidence="8" key="1">
    <citation type="submission" date="2022-08" db="EMBL/GenBank/DDBJ databases">
        <authorList>
            <person name="Gutierrez-Valencia J."/>
        </authorList>
    </citation>
    <scope>NUCLEOTIDE SEQUENCE</scope>
</reference>
<dbReference type="Pfam" id="PF03469">
    <property type="entry name" value="XH"/>
    <property type="match status" value="1"/>
</dbReference>
<protein>
    <submittedName>
        <fullName evidence="8">Uncharacterized protein</fullName>
    </submittedName>
</protein>
<feature type="region of interest" description="Disordered" evidence="4">
    <location>
        <begin position="1"/>
        <end position="20"/>
    </location>
</feature>
<evidence type="ECO:0000259" key="5">
    <source>
        <dbReference type="Pfam" id="PF03468"/>
    </source>
</evidence>
<dbReference type="AlphaFoldDB" id="A0AAV0Q3R1"/>
<evidence type="ECO:0000256" key="4">
    <source>
        <dbReference type="SAM" id="MobiDB-lite"/>
    </source>
</evidence>
<accession>A0AAV0Q3R1</accession>
<feature type="compositionally biased region" description="Basic and acidic residues" evidence="4">
    <location>
        <begin position="217"/>
        <end position="233"/>
    </location>
</feature>
<dbReference type="GO" id="GO:0080188">
    <property type="term" value="P:gene silencing by siRNA-directed DNA methylation"/>
    <property type="evidence" value="ECO:0007669"/>
    <property type="project" value="InterPro"/>
</dbReference>
<feature type="coiled-coil region" evidence="3">
    <location>
        <begin position="565"/>
        <end position="682"/>
    </location>
</feature>
<keyword evidence="1 3" id="KW-0175">Coiled coil</keyword>
<dbReference type="PANTHER" id="PTHR21596">
    <property type="entry name" value="RIBONUCLEASE P SUBUNIT P38"/>
    <property type="match status" value="1"/>
</dbReference>
<comment type="caution">
    <text evidence="8">The sequence shown here is derived from an EMBL/GenBank/DDBJ whole genome shotgun (WGS) entry which is preliminary data.</text>
</comment>
<feature type="region of interest" description="Disordered" evidence="4">
    <location>
        <begin position="100"/>
        <end position="276"/>
    </location>
</feature>
<dbReference type="InterPro" id="IPR038588">
    <property type="entry name" value="XS_domain_sf"/>
</dbReference>
<evidence type="ECO:0000256" key="3">
    <source>
        <dbReference type="SAM" id="Coils"/>
    </source>
</evidence>
<dbReference type="PANTHER" id="PTHR21596:SF23">
    <property type="entry name" value="FACTOR OF DNA METHYLATION 4"/>
    <property type="match status" value="1"/>
</dbReference>
<proteinExistence type="predicted"/>
<feature type="compositionally biased region" description="Basic and acidic residues" evidence="4">
    <location>
        <begin position="108"/>
        <end position="127"/>
    </location>
</feature>
<keyword evidence="9" id="KW-1185">Reference proteome</keyword>
<gene>
    <name evidence="8" type="ORF">LITE_LOCUS41409</name>
</gene>
<evidence type="ECO:0000256" key="1">
    <source>
        <dbReference type="ARBA" id="ARBA00023054"/>
    </source>
</evidence>
<evidence type="ECO:0000256" key="2">
    <source>
        <dbReference type="ARBA" id="ARBA00023158"/>
    </source>
</evidence>
<feature type="compositionally biased region" description="Basic and acidic residues" evidence="4">
    <location>
        <begin position="143"/>
        <end position="153"/>
    </location>
</feature>
<feature type="domain" description="XS" evidence="5">
    <location>
        <begin position="283"/>
        <end position="393"/>
    </location>
</feature>
<evidence type="ECO:0000313" key="9">
    <source>
        <dbReference type="Proteomes" id="UP001154282"/>
    </source>
</evidence>
<dbReference type="InterPro" id="IPR005381">
    <property type="entry name" value="Znf-XS_domain"/>
</dbReference>
<feature type="compositionally biased region" description="Basic and acidic residues" evidence="4">
    <location>
        <begin position="160"/>
        <end position="178"/>
    </location>
</feature>
<feature type="domain" description="Factor of DNA methylation 1-5/IDN2" evidence="6">
    <location>
        <begin position="721"/>
        <end position="749"/>
    </location>
</feature>
<evidence type="ECO:0000259" key="7">
    <source>
        <dbReference type="Pfam" id="PF03470"/>
    </source>
</evidence>
<dbReference type="Pfam" id="PF03470">
    <property type="entry name" value="zf-XS"/>
    <property type="match status" value="1"/>
</dbReference>
<dbReference type="InterPro" id="IPR045177">
    <property type="entry name" value="FDM1-5/IDN2"/>
</dbReference>
<feature type="domain" description="Zinc finger-XS" evidence="7">
    <location>
        <begin position="51"/>
        <end position="90"/>
    </location>
</feature>
<feature type="region of interest" description="Disordered" evidence="4">
    <location>
        <begin position="695"/>
        <end position="714"/>
    </location>
</feature>
<dbReference type="EMBL" id="CAMGYJ010000009">
    <property type="protein sequence ID" value="CAI0539801.1"/>
    <property type="molecule type" value="Genomic_DNA"/>
</dbReference>
<dbReference type="Gene3D" id="3.30.70.2890">
    <property type="entry name" value="XS domain"/>
    <property type="match status" value="1"/>
</dbReference>
<evidence type="ECO:0000259" key="6">
    <source>
        <dbReference type="Pfam" id="PF03469"/>
    </source>
</evidence>